<dbReference type="AlphaFoldDB" id="A0A852X0X2"/>
<dbReference type="InterPro" id="IPR002130">
    <property type="entry name" value="Cyclophilin-type_PPIase_dom"/>
</dbReference>
<feature type="signal peptide" evidence="4">
    <location>
        <begin position="1"/>
        <end position="20"/>
    </location>
</feature>
<dbReference type="Proteomes" id="UP000592181">
    <property type="component" value="Unassembled WGS sequence"/>
</dbReference>
<dbReference type="InterPro" id="IPR029000">
    <property type="entry name" value="Cyclophilin-like_dom_sf"/>
</dbReference>
<evidence type="ECO:0000256" key="3">
    <source>
        <dbReference type="ARBA" id="ARBA00023235"/>
    </source>
</evidence>
<keyword evidence="2 4" id="KW-0697">Rotamase</keyword>
<gene>
    <name evidence="7" type="ORF">BJY28_001235</name>
</gene>
<dbReference type="PANTHER" id="PTHR45625">
    <property type="entry name" value="PEPTIDYL-PROLYL CIS-TRANS ISOMERASE-RELATED"/>
    <property type="match status" value="1"/>
</dbReference>
<dbReference type="RefSeq" id="WP_179462220.1">
    <property type="nucleotide sequence ID" value="NZ_JACBZX010000001.1"/>
</dbReference>
<protein>
    <recommendedName>
        <fullName evidence="4">Peptidyl-prolyl cis-trans isomerase</fullName>
        <shortName evidence="4">PPIase</shortName>
        <ecNumber evidence="4">5.2.1.8</ecNumber>
    </recommendedName>
</protein>
<feature type="domain" description="PPIase cyclophilin-type" evidence="6">
    <location>
        <begin position="88"/>
        <end position="228"/>
    </location>
</feature>
<name>A0A852X0X2_9MICO</name>
<feature type="chain" id="PRO_5039742554" description="Peptidyl-prolyl cis-trans isomerase" evidence="4">
    <location>
        <begin position="21"/>
        <end position="231"/>
    </location>
</feature>
<dbReference type="GO" id="GO:0003755">
    <property type="term" value="F:peptidyl-prolyl cis-trans isomerase activity"/>
    <property type="evidence" value="ECO:0007669"/>
    <property type="project" value="UniProtKB-UniRule"/>
</dbReference>
<comment type="function">
    <text evidence="1 4">PPIases accelerate the folding of proteins. It catalyzes the cis-trans isomerization of proline imidic peptide bonds in oligopeptides.</text>
</comment>
<reference evidence="7 8" key="1">
    <citation type="submission" date="2020-07" db="EMBL/GenBank/DDBJ databases">
        <title>Sequencing the genomes of 1000 actinobacteria strains.</title>
        <authorList>
            <person name="Klenk H.-P."/>
        </authorList>
    </citation>
    <scope>NUCLEOTIDE SEQUENCE [LARGE SCALE GENOMIC DNA]</scope>
    <source>
        <strain evidence="7 8">DSM 24723</strain>
    </source>
</reference>
<comment type="similarity">
    <text evidence="4">Belongs to the cyclophilin-type PPIase family.</text>
</comment>
<dbReference type="Gene3D" id="2.40.100.10">
    <property type="entry name" value="Cyclophilin-like"/>
    <property type="match status" value="1"/>
</dbReference>
<dbReference type="SUPFAM" id="SSF50891">
    <property type="entry name" value="Cyclophilin-like"/>
    <property type="match status" value="1"/>
</dbReference>
<evidence type="ECO:0000313" key="7">
    <source>
        <dbReference type="EMBL" id="NYG36766.1"/>
    </source>
</evidence>
<keyword evidence="8" id="KW-1185">Reference proteome</keyword>
<dbReference type="EMBL" id="JACBZX010000001">
    <property type="protein sequence ID" value="NYG36766.1"/>
    <property type="molecule type" value="Genomic_DNA"/>
</dbReference>
<organism evidence="7 8">
    <name type="scientific">Janibacter alkaliphilus</name>
    <dbReference type="NCBI Taxonomy" id="1069963"/>
    <lineage>
        <taxon>Bacteria</taxon>
        <taxon>Bacillati</taxon>
        <taxon>Actinomycetota</taxon>
        <taxon>Actinomycetes</taxon>
        <taxon>Micrococcales</taxon>
        <taxon>Intrasporangiaceae</taxon>
        <taxon>Janibacter</taxon>
    </lineage>
</organism>
<dbReference type="PRINTS" id="PR00153">
    <property type="entry name" value="CSAPPISMRASE"/>
</dbReference>
<dbReference type="EC" id="5.2.1.8" evidence="4"/>
<evidence type="ECO:0000256" key="4">
    <source>
        <dbReference type="RuleBase" id="RU363019"/>
    </source>
</evidence>
<sequence>MSTRRAAPFAVALLAGVALAGCGTDSTSPASGSGGSSQAGSGSGSSSSSDSCPPEDGSAERRTSFDEAPPMCIDTAKTYTATMTTDEGEVTIALDDEAAPQTVNNFVVLCRYHFYDGLTFHRVIQGFMAQGGDPAGTGAGGPGYNFADELPDEGYEVGSVAMANAGPNTNGSQFFIVLGDDAAEQLDPSYSLFGEVTGGMDALQAIEKDGSDGEGRPSEVHTIEKVTITES</sequence>
<dbReference type="PROSITE" id="PS50072">
    <property type="entry name" value="CSA_PPIASE_2"/>
    <property type="match status" value="1"/>
</dbReference>
<evidence type="ECO:0000313" key="8">
    <source>
        <dbReference type="Proteomes" id="UP000592181"/>
    </source>
</evidence>
<dbReference type="PROSITE" id="PS00170">
    <property type="entry name" value="CSA_PPIASE_1"/>
    <property type="match status" value="1"/>
</dbReference>
<accession>A0A852X0X2</accession>
<dbReference type="PROSITE" id="PS51257">
    <property type="entry name" value="PROKAR_LIPOPROTEIN"/>
    <property type="match status" value="1"/>
</dbReference>
<evidence type="ECO:0000259" key="6">
    <source>
        <dbReference type="PROSITE" id="PS50072"/>
    </source>
</evidence>
<dbReference type="GO" id="GO:0006457">
    <property type="term" value="P:protein folding"/>
    <property type="evidence" value="ECO:0007669"/>
    <property type="project" value="InterPro"/>
</dbReference>
<dbReference type="PANTHER" id="PTHR45625:SF4">
    <property type="entry name" value="PEPTIDYLPROLYL ISOMERASE DOMAIN AND WD REPEAT-CONTAINING PROTEIN 1"/>
    <property type="match status" value="1"/>
</dbReference>
<dbReference type="CDD" id="cd00317">
    <property type="entry name" value="cyclophilin"/>
    <property type="match status" value="1"/>
</dbReference>
<dbReference type="InterPro" id="IPR044666">
    <property type="entry name" value="Cyclophilin_A-like"/>
</dbReference>
<feature type="region of interest" description="Disordered" evidence="5">
    <location>
        <begin position="25"/>
        <end position="70"/>
    </location>
</feature>
<evidence type="ECO:0000256" key="5">
    <source>
        <dbReference type="SAM" id="MobiDB-lite"/>
    </source>
</evidence>
<dbReference type="Pfam" id="PF00160">
    <property type="entry name" value="Pro_isomerase"/>
    <property type="match status" value="1"/>
</dbReference>
<comment type="catalytic activity">
    <reaction evidence="4">
        <text>[protein]-peptidylproline (omega=180) = [protein]-peptidylproline (omega=0)</text>
        <dbReference type="Rhea" id="RHEA:16237"/>
        <dbReference type="Rhea" id="RHEA-COMP:10747"/>
        <dbReference type="Rhea" id="RHEA-COMP:10748"/>
        <dbReference type="ChEBI" id="CHEBI:83833"/>
        <dbReference type="ChEBI" id="CHEBI:83834"/>
        <dbReference type="EC" id="5.2.1.8"/>
    </reaction>
</comment>
<keyword evidence="3 4" id="KW-0413">Isomerase</keyword>
<feature type="compositionally biased region" description="Gly residues" evidence="5">
    <location>
        <begin position="32"/>
        <end position="43"/>
    </location>
</feature>
<proteinExistence type="inferred from homology"/>
<comment type="caution">
    <text evidence="7">The sequence shown here is derived from an EMBL/GenBank/DDBJ whole genome shotgun (WGS) entry which is preliminary data.</text>
</comment>
<evidence type="ECO:0000256" key="1">
    <source>
        <dbReference type="ARBA" id="ARBA00002388"/>
    </source>
</evidence>
<keyword evidence="4" id="KW-0732">Signal</keyword>
<dbReference type="InterPro" id="IPR020892">
    <property type="entry name" value="Cyclophilin-type_PPIase_CS"/>
</dbReference>
<evidence type="ECO:0000256" key="2">
    <source>
        <dbReference type="ARBA" id="ARBA00023110"/>
    </source>
</evidence>